<reference evidence="2 3" key="1">
    <citation type="submission" date="2017-08" db="EMBL/GenBank/DDBJ databases">
        <title>Genome sequence of Streptomyces albireticuli NRRL B-1670.</title>
        <authorList>
            <person name="Graham D.E."/>
            <person name="Mahan K.M."/>
            <person name="Klingeman D.M."/>
            <person name="Hettich R.L."/>
            <person name="Parry R.J."/>
            <person name="Spain J.C."/>
        </authorList>
    </citation>
    <scope>NUCLEOTIDE SEQUENCE [LARGE SCALE GENOMIC DNA]</scope>
    <source>
        <strain evidence="2 3">NRRL B-1670</strain>
    </source>
</reference>
<dbReference type="Proteomes" id="UP000218944">
    <property type="component" value="Unassembled WGS sequence"/>
</dbReference>
<dbReference type="AlphaFoldDB" id="A0A2A2D5K4"/>
<dbReference type="EMBL" id="NSJV01000442">
    <property type="protein sequence ID" value="PAU46590.1"/>
    <property type="molecule type" value="Genomic_DNA"/>
</dbReference>
<feature type="compositionally biased region" description="Low complexity" evidence="1">
    <location>
        <begin position="11"/>
        <end position="33"/>
    </location>
</feature>
<gene>
    <name evidence="2" type="ORF">CK936_23350</name>
</gene>
<proteinExistence type="predicted"/>
<name>A0A2A2D5K4_9ACTN</name>
<organism evidence="2 3">
    <name type="scientific">Streptomyces albireticuli</name>
    <dbReference type="NCBI Taxonomy" id="1940"/>
    <lineage>
        <taxon>Bacteria</taxon>
        <taxon>Bacillati</taxon>
        <taxon>Actinomycetota</taxon>
        <taxon>Actinomycetes</taxon>
        <taxon>Kitasatosporales</taxon>
        <taxon>Streptomycetaceae</taxon>
        <taxon>Streptomyces</taxon>
    </lineage>
</organism>
<keyword evidence="3" id="KW-1185">Reference proteome</keyword>
<comment type="caution">
    <text evidence="2">The sequence shown here is derived from an EMBL/GenBank/DDBJ whole genome shotgun (WGS) entry which is preliminary data.</text>
</comment>
<accession>A0A2A2D5K4</accession>
<evidence type="ECO:0000256" key="1">
    <source>
        <dbReference type="SAM" id="MobiDB-lite"/>
    </source>
</evidence>
<feature type="region of interest" description="Disordered" evidence="1">
    <location>
        <begin position="1"/>
        <end position="36"/>
    </location>
</feature>
<evidence type="ECO:0000313" key="2">
    <source>
        <dbReference type="EMBL" id="PAU46590.1"/>
    </source>
</evidence>
<protein>
    <submittedName>
        <fullName evidence="2">Uncharacterized protein</fullName>
    </submittedName>
</protein>
<evidence type="ECO:0000313" key="3">
    <source>
        <dbReference type="Proteomes" id="UP000218944"/>
    </source>
</evidence>
<sequence>MLAAAPLTGCSTANTASSPAPTVTSPQPTPSSTDTLERCTKAVDILVDVERHAATPSTDGSRPPACTGLSENAYLDIYLSSVRRANEEGRDELQRQIDEAAEADAS</sequence>